<dbReference type="KEGG" id="ssck:SPSK_04632"/>
<accession>A0A0F2M3V0</accession>
<reference evidence="1 2" key="2">
    <citation type="journal article" date="2015" name="Eukaryot. Cell">
        <title>Asexual propagation of a virulent clone complex in a human and feline outbreak of sporotrichosis.</title>
        <authorList>
            <person name="Teixeira Mde M."/>
            <person name="Rodrigues A.M."/>
            <person name="Tsui C.K."/>
            <person name="de Almeida L.G."/>
            <person name="Van Diepeningen A.D."/>
            <person name="van den Ende B.G."/>
            <person name="Fernandes G.F."/>
            <person name="Kano R."/>
            <person name="Hamelin R.C."/>
            <person name="Lopes-Bezerra L.M."/>
            <person name="Vasconcelos A.T."/>
            <person name="de Hoog S."/>
            <person name="de Camargo Z.P."/>
            <person name="Felipe M.S."/>
        </authorList>
    </citation>
    <scope>NUCLEOTIDE SEQUENCE [LARGE SCALE GENOMIC DNA]</scope>
    <source>
        <strain evidence="1 2">1099-18</strain>
    </source>
</reference>
<reference evidence="1 2" key="1">
    <citation type="journal article" date="2014" name="BMC Genomics">
        <title>Comparative genomics of the major fungal agents of human and animal Sporotrichosis: Sporothrix schenckii and Sporothrix brasiliensis.</title>
        <authorList>
            <person name="Teixeira M.M."/>
            <person name="de Almeida L.G."/>
            <person name="Kubitschek-Barreira P."/>
            <person name="Alves F.L."/>
            <person name="Kioshima E.S."/>
            <person name="Abadio A.K."/>
            <person name="Fernandes L."/>
            <person name="Derengowski L.S."/>
            <person name="Ferreira K.S."/>
            <person name="Souza R.C."/>
            <person name="Ruiz J.C."/>
            <person name="de Andrade N.C."/>
            <person name="Paes H.C."/>
            <person name="Nicola A.M."/>
            <person name="Albuquerque P."/>
            <person name="Gerber A.L."/>
            <person name="Martins V.P."/>
            <person name="Peconick L.D."/>
            <person name="Neto A.V."/>
            <person name="Chaucanez C.B."/>
            <person name="Silva P.A."/>
            <person name="Cunha O.L."/>
            <person name="de Oliveira F.F."/>
            <person name="dos Santos T.C."/>
            <person name="Barros A.L."/>
            <person name="Soares M.A."/>
            <person name="de Oliveira L.M."/>
            <person name="Marini M.M."/>
            <person name="Villalobos-Duno H."/>
            <person name="Cunha M.M."/>
            <person name="de Hoog S."/>
            <person name="da Silveira J.F."/>
            <person name="Henrissat B."/>
            <person name="Nino-Vega G.A."/>
            <person name="Cisalpino P.S."/>
            <person name="Mora-Montes H.M."/>
            <person name="Almeida S.R."/>
            <person name="Stajich J.E."/>
            <person name="Lopes-Bezerra L.M."/>
            <person name="Vasconcelos A.T."/>
            <person name="Felipe M.S."/>
        </authorList>
    </citation>
    <scope>NUCLEOTIDE SEQUENCE [LARGE SCALE GENOMIC DNA]</scope>
    <source>
        <strain evidence="1 2">1099-18</strain>
    </source>
</reference>
<proteinExistence type="predicted"/>
<dbReference type="VEuPathDB" id="FungiDB:SPSK_04632"/>
<evidence type="ECO:0000313" key="1">
    <source>
        <dbReference type="EMBL" id="KJR82846.1"/>
    </source>
</evidence>
<evidence type="ECO:0000313" key="2">
    <source>
        <dbReference type="Proteomes" id="UP000033710"/>
    </source>
</evidence>
<dbReference type="EMBL" id="AXCR01000010">
    <property type="protein sequence ID" value="KJR82846.1"/>
    <property type="molecule type" value="Genomic_DNA"/>
</dbReference>
<dbReference type="RefSeq" id="XP_016585522.1">
    <property type="nucleotide sequence ID" value="XM_016731432.1"/>
</dbReference>
<dbReference type="Proteomes" id="UP000033710">
    <property type="component" value="Unassembled WGS sequence"/>
</dbReference>
<dbReference type="GeneID" id="27666709"/>
<sequence length="107" mass="11663">MGVAKKTRKFGQASFYLFCCTDNACGVIMKRVIGQRDARLKKNKDKAELGTKKAEAEASSELIRSVPQMSISLFHKANTALVPPYQVLIDTVCCLRLAMAAGLIVLA</sequence>
<dbReference type="OrthoDB" id="76105at2759"/>
<gene>
    <name evidence="1" type="ORF">SPSK_04632</name>
</gene>
<protein>
    <submittedName>
        <fullName evidence="1">Uncharacterized protein</fullName>
    </submittedName>
</protein>
<dbReference type="AlphaFoldDB" id="A0A0F2M3V0"/>
<name>A0A0F2M3V0_SPOSC</name>
<organism evidence="1 2">
    <name type="scientific">Sporothrix schenckii 1099-18</name>
    <dbReference type="NCBI Taxonomy" id="1397361"/>
    <lineage>
        <taxon>Eukaryota</taxon>
        <taxon>Fungi</taxon>
        <taxon>Dikarya</taxon>
        <taxon>Ascomycota</taxon>
        <taxon>Pezizomycotina</taxon>
        <taxon>Sordariomycetes</taxon>
        <taxon>Sordariomycetidae</taxon>
        <taxon>Ophiostomatales</taxon>
        <taxon>Ophiostomataceae</taxon>
        <taxon>Sporothrix</taxon>
    </lineage>
</organism>
<comment type="caution">
    <text evidence="1">The sequence shown here is derived from an EMBL/GenBank/DDBJ whole genome shotgun (WGS) entry which is preliminary data.</text>
</comment>